<organism evidence="2 3">
    <name type="scientific">Actinophytocola algeriensis</name>
    <dbReference type="NCBI Taxonomy" id="1768010"/>
    <lineage>
        <taxon>Bacteria</taxon>
        <taxon>Bacillati</taxon>
        <taxon>Actinomycetota</taxon>
        <taxon>Actinomycetes</taxon>
        <taxon>Pseudonocardiales</taxon>
        <taxon>Pseudonocardiaceae</taxon>
    </lineage>
</organism>
<evidence type="ECO:0000256" key="1">
    <source>
        <dbReference type="SAM" id="MobiDB-lite"/>
    </source>
</evidence>
<keyword evidence="3" id="KW-1185">Reference proteome</keyword>
<reference evidence="2 3" key="1">
    <citation type="submission" date="2020-08" db="EMBL/GenBank/DDBJ databases">
        <title>Genomic Encyclopedia of Type Strains, Phase III (KMG-III): the genomes of soil and plant-associated and newly described type strains.</title>
        <authorList>
            <person name="Whitman W."/>
        </authorList>
    </citation>
    <scope>NUCLEOTIDE SEQUENCE [LARGE SCALE GENOMIC DNA]</scope>
    <source>
        <strain evidence="2 3">CECT 8960</strain>
    </source>
</reference>
<feature type="region of interest" description="Disordered" evidence="1">
    <location>
        <begin position="1"/>
        <end position="24"/>
    </location>
</feature>
<gene>
    <name evidence="2" type="ORF">FHR82_001189</name>
</gene>
<dbReference type="AlphaFoldDB" id="A0A7W7VCD4"/>
<sequence>MSARDAPGDVLPGGKPGLGPGDQTGQVLANGNVIQNFAFDITGKTFTDMGYVKKHTHFLATSTSATLEFRSTTGSGFGPVIDAVHVESCLLVICVG</sequence>
<dbReference type="Proteomes" id="UP000520767">
    <property type="component" value="Unassembled WGS sequence"/>
</dbReference>
<proteinExistence type="predicted"/>
<dbReference type="RefSeq" id="WP_184809146.1">
    <property type="nucleotide sequence ID" value="NZ_JACHJQ010000001.1"/>
</dbReference>
<name>A0A7W7VCD4_9PSEU</name>
<comment type="caution">
    <text evidence="2">The sequence shown here is derived from an EMBL/GenBank/DDBJ whole genome shotgun (WGS) entry which is preliminary data.</text>
</comment>
<dbReference type="EMBL" id="JACHJQ010000001">
    <property type="protein sequence ID" value="MBB4904979.1"/>
    <property type="molecule type" value="Genomic_DNA"/>
</dbReference>
<evidence type="ECO:0000313" key="2">
    <source>
        <dbReference type="EMBL" id="MBB4904979.1"/>
    </source>
</evidence>
<protein>
    <submittedName>
        <fullName evidence="2">Uncharacterized protein</fullName>
    </submittedName>
</protein>
<evidence type="ECO:0000313" key="3">
    <source>
        <dbReference type="Proteomes" id="UP000520767"/>
    </source>
</evidence>
<accession>A0A7W7VCD4</accession>